<dbReference type="InterPro" id="IPR033480">
    <property type="entry name" value="sCache_2"/>
</dbReference>
<evidence type="ECO:0000313" key="8">
    <source>
        <dbReference type="EMBL" id="AKJ30575.1"/>
    </source>
</evidence>
<dbReference type="Pfam" id="PF17200">
    <property type="entry name" value="sCache_2"/>
    <property type="match status" value="1"/>
</dbReference>
<feature type="domain" description="Single Cache" evidence="7">
    <location>
        <begin position="23"/>
        <end position="107"/>
    </location>
</feature>
<sequence>MTTWCAKLLAGLCFVVSLTAPAQAANEKGSADEAMAMTKKAVAFYKANGAEKAFAEFNKPDGQFRDRDLYIFVYDKAGTVLSIGSNPKLIGKNLIDMKDVDGKPIIKGFVDLAFGPAGKGWVDYKWPNPVSKAVEPKSSYIERAGDVLIGCGIYK</sequence>
<evidence type="ECO:0000313" key="9">
    <source>
        <dbReference type="Proteomes" id="UP000035352"/>
    </source>
</evidence>
<evidence type="ECO:0000256" key="6">
    <source>
        <dbReference type="SAM" id="SignalP"/>
    </source>
</evidence>
<dbReference type="GO" id="GO:0005886">
    <property type="term" value="C:plasma membrane"/>
    <property type="evidence" value="ECO:0007669"/>
    <property type="project" value="UniProtKB-SubCell"/>
</dbReference>
<keyword evidence="8" id="KW-0418">Kinase</keyword>
<keyword evidence="3" id="KW-0812">Transmembrane</keyword>
<dbReference type="KEGG" id="pbh:AAW51_3884"/>
<keyword evidence="2" id="KW-1003">Cell membrane</keyword>
<feature type="signal peptide" evidence="6">
    <location>
        <begin position="1"/>
        <end position="24"/>
    </location>
</feature>
<evidence type="ECO:0000256" key="5">
    <source>
        <dbReference type="ARBA" id="ARBA00023136"/>
    </source>
</evidence>
<comment type="subcellular location">
    <subcellularLocation>
        <location evidence="1">Cell membrane</location>
        <topology evidence="1">Multi-pass membrane protein</topology>
    </subcellularLocation>
</comment>
<keyword evidence="5" id="KW-0472">Membrane</keyword>
<proteinExistence type="predicted"/>
<gene>
    <name evidence="8" type="ORF">AAW51_3884</name>
</gene>
<evidence type="ECO:0000256" key="1">
    <source>
        <dbReference type="ARBA" id="ARBA00004651"/>
    </source>
</evidence>
<accession>A0A0G3BVL7</accession>
<feature type="chain" id="PRO_5002551834" evidence="6">
    <location>
        <begin position="25"/>
        <end position="155"/>
    </location>
</feature>
<protein>
    <submittedName>
        <fullName evidence="8">Histidine kinase</fullName>
    </submittedName>
</protein>
<dbReference type="EMBL" id="CP011371">
    <property type="protein sequence ID" value="AKJ30575.1"/>
    <property type="molecule type" value="Genomic_DNA"/>
</dbReference>
<keyword evidence="4" id="KW-1133">Transmembrane helix</keyword>
<dbReference type="AlphaFoldDB" id="A0A0G3BVL7"/>
<name>A0A0G3BVL7_9BURK</name>
<dbReference type="Proteomes" id="UP000035352">
    <property type="component" value="Chromosome"/>
</dbReference>
<dbReference type="SMART" id="SM01049">
    <property type="entry name" value="Cache_2"/>
    <property type="match status" value="1"/>
</dbReference>
<dbReference type="RefSeq" id="WP_047195916.1">
    <property type="nucleotide sequence ID" value="NZ_CP011371.1"/>
</dbReference>
<keyword evidence="9" id="KW-1185">Reference proteome</keyword>
<keyword evidence="6" id="KW-0732">Signal</keyword>
<evidence type="ECO:0000256" key="4">
    <source>
        <dbReference type="ARBA" id="ARBA00022989"/>
    </source>
</evidence>
<evidence type="ECO:0000256" key="2">
    <source>
        <dbReference type="ARBA" id="ARBA00022475"/>
    </source>
</evidence>
<dbReference type="STRING" id="413882.AAW51_3884"/>
<keyword evidence="8" id="KW-0808">Transferase</keyword>
<evidence type="ECO:0000259" key="7">
    <source>
        <dbReference type="SMART" id="SM01049"/>
    </source>
</evidence>
<dbReference type="GO" id="GO:0016301">
    <property type="term" value="F:kinase activity"/>
    <property type="evidence" value="ECO:0007669"/>
    <property type="project" value="UniProtKB-KW"/>
</dbReference>
<organism evidence="8 9">
    <name type="scientific">Caldimonas brevitalea</name>
    <dbReference type="NCBI Taxonomy" id="413882"/>
    <lineage>
        <taxon>Bacteria</taxon>
        <taxon>Pseudomonadati</taxon>
        <taxon>Pseudomonadota</taxon>
        <taxon>Betaproteobacteria</taxon>
        <taxon>Burkholderiales</taxon>
        <taxon>Sphaerotilaceae</taxon>
        <taxon>Caldimonas</taxon>
    </lineage>
</organism>
<evidence type="ECO:0000256" key="3">
    <source>
        <dbReference type="ARBA" id="ARBA00022692"/>
    </source>
</evidence>
<dbReference type="Gene3D" id="3.30.450.20">
    <property type="entry name" value="PAS domain"/>
    <property type="match status" value="1"/>
</dbReference>
<reference evidence="8 9" key="1">
    <citation type="submission" date="2015-05" db="EMBL/GenBank/DDBJ databases">
        <authorList>
            <person name="Tang B."/>
            <person name="Yu Y."/>
        </authorList>
    </citation>
    <scope>NUCLEOTIDE SEQUENCE [LARGE SCALE GENOMIC DNA]</scope>
    <source>
        <strain evidence="8 9">DSM 7029</strain>
    </source>
</reference>
<dbReference type="OrthoDB" id="9178561at2"/>